<sequence>MVTILAIEKARSSKIYQLESLLPLLSRADFFDEKDPDQTPLLELITLSLKNVNSAGAQNHGCSPRASTCLEAVIDWMETESIGPDELLRCGIVLKPWLCSQKTRSLKCVARFLKQGSRSFLRDYGFNRDDLQLQASREVREMLLKDFISNGFDLNARDVHGCTILWTERQLTHMLLDNGARVDIPDNDGNTLLHSLLVKQDTTSLQNNHGPLETLLNHEKGREAVNVPNRDGLTPYHLALGIDAIHYWDIYTRLLENAQADIQITFPKGVHRKKLIYSLEKWRAGVGSVGAFRRPAAEKRVLRAGLAISSSWCQTLGY</sequence>
<name>A0AAD9YT80_COLKA</name>
<evidence type="ECO:0000313" key="2">
    <source>
        <dbReference type="Proteomes" id="UP001281614"/>
    </source>
</evidence>
<proteinExistence type="predicted"/>
<dbReference type="Gene3D" id="1.25.40.20">
    <property type="entry name" value="Ankyrin repeat-containing domain"/>
    <property type="match status" value="1"/>
</dbReference>
<protein>
    <submittedName>
        <fullName evidence="1">Integral membrane protein</fullName>
    </submittedName>
</protein>
<dbReference type="Proteomes" id="UP001281614">
    <property type="component" value="Unassembled WGS sequence"/>
</dbReference>
<gene>
    <name evidence="1" type="ORF">CKAH01_03658</name>
</gene>
<organism evidence="1 2">
    <name type="scientific">Colletotrichum kahawae</name>
    <name type="common">Coffee berry disease fungus</name>
    <dbReference type="NCBI Taxonomy" id="34407"/>
    <lineage>
        <taxon>Eukaryota</taxon>
        <taxon>Fungi</taxon>
        <taxon>Dikarya</taxon>
        <taxon>Ascomycota</taxon>
        <taxon>Pezizomycotina</taxon>
        <taxon>Sordariomycetes</taxon>
        <taxon>Hypocreomycetidae</taxon>
        <taxon>Glomerellales</taxon>
        <taxon>Glomerellaceae</taxon>
        <taxon>Colletotrichum</taxon>
        <taxon>Colletotrichum gloeosporioides species complex</taxon>
    </lineage>
</organism>
<comment type="caution">
    <text evidence="1">The sequence shown here is derived from an EMBL/GenBank/DDBJ whole genome shotgun (WGS) entry which is preliminary data.</text>
</comment>
<keyword evidence="2" id="KW-1185">Reference proteome</keyword>
<dbReference type="SUPFAM" id="SSF48403">
    <property type="entry name" value="Ankyrin repeat"/>
    <property type="match status" value="1"/>
</dbReference>
<evidence type="ECO:0000313" key="1">
    <source>
        <dbReference type="EMBL" id="KAK2774425.1"/>
    </source>
</evidence>
<dbReference type="InterPro" id="IPR036770">
    <property type="entry name" value="Ankyrin_rpt-contain_sf"/>
</dbReference>
<reference evidence="1" key="1">
    <citation type="submission" date="2023-02" db="EMBL/GenBank/DDBJ databases">
        <title>Colletotrichum kahawae CIFC_Que2 genome sequencing and assembly.</title>
        <authorList>
            <person name="Baroncelli R."/>
        </authorList>
    </citation>
    <scope>NUCLEOTIDE SEQUENCE</scope>
    <source>
        <strain evidence="1">CIFC_Que2</strain>
    </source>
</reference>
<dbReference type="AlphaFoldDB" id="A0AAD9YT80"/>
<accession>A0AAD9YT80</accession>
<dbReference type="EMBL" id="VYYT01000046">
    <property type="protein sequence ID" value="KAK2774425.1"/>
    <property type="molecule type" value="Genomic_DNA"/>
</dbReference>